<dbReference type="Proteomes" id="UP000185221">
    <property type="component" value="Unassembled WGS sequence"/>
</dbReference>
<keyword evidence="3" id="KW-0645">Protease</keyword>
<dbReference type="EMBL" id="FSRC01000001">
    <property type="protein sequence ID" value="SIN70816.1"/>
    <property type="molecule type" value="Genomic_DNA"/>
</dbReference>
<evidence type="ECO:0000259" key="7">
    <source>
        <dbReference type="Pfam" id="PF02789"/>
    </source>
</evidence>
<dbReference type="Gene3D" id="3.40.220.10">
    <property type="entry name" value="Leucine Aminopeptidase, subunit E, domain 1"/>
    <property type="match status" value="1"/>
</dbReference>
<dbReference type="InterPro" id="IPR000819">
    <property type="entry name" value="Peptidase_M17_C"/>
</dbReference>
<keyword evidence="2 8" id="KW-0031">Aminopeptidase</keyword>
<dbReference type="Pfam" id="PF00883">
    <property type="entry name" value="Peptidase_M17"/>
    <property type="match status" value="1"/>
</dbReference>
<dbReference type="PRINTS" id="PR00481">
    <property type="entry name" value="LAMNOPPTDASE"/>
</dbReference>
<dbReference type="SUPFAM" id="SSF52949">
    <property type="entry name" value="Macro domain-like"/>
    <property type="match status" value="1"/>
</dbReference>
<dbReference type="CDD" id="cd00433">
    <property type="entry name" value="Peptidase_M17"/>
    <property type="match status" value="1"/>
</dbReference>
<evidence type="ECO:0000256" key="5">
    <source>
        <dbReference type="ARBA" id="ARBA00023211"/>
    </source>
</evidence>
<dbReference type="GO" id="GO:0006508">
    <property type="term" value="P:proteolysis"/>
    <property type="evidence" value="ECO:0007669"/>
    <property type="project" value="UniProtKB-KW"/>
</dbReference>
<dbReference type="OrthoDB" id="9809354at2"/>
<gene>
    <name evidence="8" type="ORF">SAMN05444394_0993</name>
</gene>
<keyword evidence="5" id="KW-0464">Manganese</keyword>
<dbReference type="PANTHER" id="PTHR11963:SF23">
    <property type="entry name" value="CYTOSOL AMINOPEPTIDASE"/>
    <property type="match status" value="1"/>
</dbReference>
<keyword evidence="9" id="KW-1185">Reference proteome</keyword>
<dbReference type="SUPFAM" id="SSF53187">
    <property type="entry name" value="Zn-dependent exopeptidases"/>
    <property type="match status" value="1"/>
</dbReference>
<dbReference type="PANTHER" id="PTHR11963">
    <property type="entry name" value="LEUCINE AMINOPEPTIDASE-RELATED"/>
    <property type="match status" value="1"/>
</dbReference>
<evidence type="ECO:0000313" key="9">
    <source>
        <dbReference type="Proteomes" id="UP000185221"/>
    </source>
</evidence>
<dbReference type="GO" id="GO:0030145">
    <property type="term" value="F:manganese ion binding"/>
    <property type="evidence" value="ECO:0007669"/>
    <property type="project" value="InterPro"/>
</dbReference>
<dbReference type="RefSeq" id="WP_074223695.1">
    <property type="nucleotide sequence ID" value="NZ_FSRC01000001.1"/>
</dbReference>
<comment type="similarity">
    <text evidence="1">Belongs to the peptidase M17 family.</text>
</comment>
<feature type="domain" description="Cytosol aminopeptidase" evidence="6">
    <location>
        <begin position="163"/>
        <end position="463"/>
    </location>
</feature>
<proteinExistence type="inferred from homology"/>
<evidence type="ECO:0000256" key="2">
    <source>
        <dbReference type="ARBA" id="ARBA00022438"/>
    </source>
</evidence>
<evidence type="ECO:0000259" key="6">
    <source>
        <dbReference type="Pfam" id="PF00883"/>
    </source>
</evidence>
<dbReference type="STRING" id="226505.SAMN05444394_0993"/>
<dbReference type="GO" id="GO:0005737">
    <property type="term" value="C:cytoplasm"/>
    <property type="evidence" value="ECO:0007669"/>
    <property type="project" value="InterPro"/>
</dbReference>
<evidence type="ECO:0000256" key="1">
    <source>
        <dbReference type="ARBA" id="ARBA00009528"/>
    </source>
</evidence>
<dbReference type="Pfam" id="PF02789">
    <property type="entry name" value="Peptidase_M17_N"/>
    <property type="match status" value="1"/>
</dbReference>
<reference evidence="9" key="1">
    <citation type="submission" date="2016-11" db="EMBL/GenBank/DDBJ databases">
        <authorList>
            <person name="Varghese N."/>
            <person name="Submissions S."/>
        </authorList>
    </citation>
    <scope>NUCLEOTIDE SEQUENCE [LARGE SCALE GENOMIC DNA]</scope>
    <source>
        <strain evidence="9">DSM 15292</strain>
    </source>
</reference>
<protein>
    <submittedName>
        <fullName evidence="8">Leucyl aminopeptidase</fullName>
    </submittedName>
</protein>
<organism evidence="8 9">
    <name type="scientific">Algoriphagus halophilus</name>
    <dbReference type="NCBI Taxonomy" id="226505"/>
    <lineage>
        <taxon>Bacteria</taxon>
        <taxon>Pseudomonadati</taxon>
        <taxon>Bacteroidota</taxon>
        <taxon>Cytophagia</taxon>
        <taxon>Cytophagales</taxon>
        <taxon>Cyclobacteriaceae</taxon>
        <taxon>Algoriphagus</taxon>
    </lineage>
</organism>
<keyword evidence="4" id="KW-0378">Hydrolase</keyword>
<accession>A0A1N6DJB6</accession>
<feature type="domain" description="Peptidase M17 leucyl aminopeptidase N-terminal" evidence="7">
    <location>
        <begin position="23"/>
        <end position="126"/>
    </location>
</feature>
<dbReference type="InterPro" id="IPR043472">
    <property type="entry name" value="Macro_dom-like"/>
</dbReference>
<dbReference type="AlphaFoldDB" id="A0A1N6DJB6"/>
<dbReference type="InterPro" id="IPR008283">
    <property type="entry name" value="Peptidase_M17_N"/>
</dbReference>
<evidence type="ECO:0000256" key="3">
    <source>
        <dbReference type="ARBA" id="ARBA00022670"/>
    </source>
</evidence>
<dbReference type="Gene3D" id="3.40.630.10">
    <property type="entry name" value="Zn peptidases"/>
    <property type="match status" value="1"/>
</dbReference>
<name>A0A1N6DJB6_9BACT</name>
<sequence length="478" mass="52683">MNFYIQPISSKSQGLKVIPVQEDLLNQTLQEHVGIPVNPSLFSGKKDSTFLVESKQDILLLIGLGKQFESYEVETCFRRVLAKNKDLVKDQIILEFPDSCNKELIESALIGFQLGSYSIGFYKKEKPREYLGLQVEIRTNHPEIEGILSRAGKIAKAKMEGFKLVDLPPNVLTPEYLANWAKEWANKPNSKTIIFDQKKAEETGLKAFLAVGRGSAKPPKFIIMEYRHPNAKFHLGLVGKGVTFDTGGLNIKTSGMVDMKSDMGGAAGVLAASQLIADLKLEINLTTIVPSVENAVDKEAYLPSEIIGSHSGLNIEVIDTDAEGRLILADGLSYMVSTYQPDHLLDLATLTGSALGTFGYECGALFSNNESFSSHLQESGLRSGEKVWPLPIWDAYRSEMDSEIADIKNYHGKPYAGAITAAKFLEAFIHKHPSWAHIDIPGVSFKDSEFAKTKTGTAFGMGLILDFVEKKIKEFKTP</sequence>
<evidence type="ECO:0000256" key="4">
    <source>
        <dbReference type="ARBA" id="ARBA00022801"/>
    </source>
</evidence>
<dbReference type="InterPro" id="IPR011356">
    <property type="entry name" value="Leucine_aapep/pepB"/>
</dbReference>
<dbReference type="GO" id="GO:0070006">
    <property type="term" value="F:metalloaminopeptidase activity"/>
    <property type="evidence" value="ECO:0007669"/>
    <property type="project" value="InterPro"/>
</dbReference>
<evidence type="ECO:0000313" key="8">
    <source>
        <dbReference type="EMBL" id="SIN70816.1"/>
    </source>
</evidence>